<dbReference type="SUPFAM" id="SSF56672">
    <property type="entry name" value="DNA/RNA polymerases"/>
    <property type="match status" value="1"/>
</dbReference>
<gene>
    <name evidence="1" type="ORF">FPE_LOCUS19438</name>
</gene>
<dbReference type="Proteomes" id="UP000834106">
    <property type="component" value="Chromosome 12"/>
</dbReference>
<sequence>MKSDVCASTSLISTKYVLRIATPYSGLITSWTECRAINCTIFLMRFRVIIRILKAEEDQERTSFMADSAIYCYRIISFGLKNARATYQMLINKVFANPIDKNIEAFVDDMERRTELTSRVAALNRFISRAADMCFPFFKALRGNQNFGLNEECELAFKELKQTLAIPPVLTKLEPGGICKYLAVSENAVCRVLVKEVNYI</sequence>
<accession>A0AAD1ZMQ5</accession>
<reference evidence="1" key="1">
    <citation type="submission" date="2023-05" db="EMBL/GenBank/DDBJ databases">
        <authorList>
            <person name="Huff M."/>
        </authorList>
    </citation>
    <scope>NUCLEOTIDE SEQUENCE</scope>
</reference>
<dbReference type="InterPro" id="IPR053134">
    <property type="entry name" value="RNA-dir_DNA_polymerase"/>
</dbReference>
<dbReference type="AlphaFoldDB" id="A0AAD1ZMQ5"/>
<proteinExistence type="predicted"/>
<evidence type="ECO:0000313" key="1">
    <source>
        <dbReference type="EMBL" id="CAI9772008.1"/>
    </source>
</evidence>
<name>A0AAD1ZMQ5_9LAMI</name>
<keyword evidence="2" id="KW-1185">Reference proteome</keyword>
<protein>
    <submittedName>
        <fullName evidence="1">Uncharacterized protein</fullName>
    </submittedName>
</protein>
<dbReference type="PANTHER" id="PTHR24559:SF431">
    <property type="entry name" value="RNA-DIRECTED DNA POLYMERASE HOMOLOG"/>
    <property type="match status" value="1"/>
</dbReference>
<evidence type="ECO:0000313" key="2">
    <source>
        <dbReference type="Proteomes" id="UP000834106"/>
    </source>
</evidence>
<dbReference type="Gene3D" id="3.30.70.270">
    <property type="match status" value="2"/>
</dbReference>
<dbReference type="PANTHER" id="PTHR24559">
    <property type="entry name" value="TRANSPOSON TY3-I GAG-POL POLYPROTEIN"/>
    <property type="match status" value="1"/>
</dbReference>
<dbReference type="EMBL" id="OU503047">
    <property type="protein sequence ID" value="CAI9772008.1"/>
    <property type="molecule type" value="Genomic_DNA"/>
</dbReference>
<dbReference type="InterPro" id="IPR043502">
    <property type="entry name" value="DNA/RNA_pol_sf"/>
</dbReference>
<organism evidence="1 2">
    <name type="scientific">Fraxinus pennsylvanica</name>
    <dbReference type="NCBI Taxonomy" id="56036"/>
    <lineage>
        <taxon>Eukaryota</taxon>
        <taxon>Viridiplantae</taxon>
        <taxon>Streptophyta</taxon>
        <taxon>Embryophyta</taxon>
        <taxon>Tracheophyta</taxon>
        <taxon>Spermatophyta</taxon>
        <taxon>Magnoliopsida</taxon>
        <taxon>eudicotyledons</taxon>
        <taxon>Gunneridae</taxon>
        <taxon>Pentapetalae</taxon>
        <taxon>asterids</taxon>
        <taxon>lamiids</taxon>
        <taxon>Lamiales</taxon>
        <taxon>Oleaceae</taxon>
        <taxon>Oleeae</taxon>
        <taxon>Fraxinus</taxon>
    </lineage>
</organism>
<dbReference type="InterPro" id="IPR043128">
    <property type="entry name" value="Rev_trsase/Diguanyl_cyclase"/>
</dbReference>